<organism evidence="2 3">
    <name type="scientific">Candidatus Gottesmanbacteria bacterium RIFCSPLOWO2_01_FULL_49_10</name>
    <dbReference type="NCBI Taxonomy" id="1798396"/>
    <lineage>
        <taxon>Bacteria</taxon>
        <taxon>Candidatus Gottesmaniibacteriota</taxon>
    </lineage>
</organism>
<evidence type="ECO:0000256" key="1">
    <source>
        <dbReference type="SAM" id="Phobius"/>
    </source>
</evidence>
<keyword evidence="1" id="KW-1133">Transmembrane helix</keyword>
<proteinExistence type="predicted"/>
<dbReference type="Proteomes" id="UP000176409">
    <property type="component" value="Unassembled WGS sequence"/>
</dbReference>
<feature type="transmembrane region" description="Helical" evidence="1">
    <location>
        <begin position="68"/>
        <end position="84"/>
    </location>
</feature>
<feature type="transmembrane region" description="Helical" evidence="1">
    <location>
        <begin position="90"/>
        <end position="110"/>
    </location>
</feature>
<feature type="transmembrane region" description="Helical" evidence="1">
    <location>
        <begin position="38"/>
        <end position="56"/>
    </location>
</feature>
<feature type="transmembrane region" description="Helical" evidence="1">
    <location>
        <begin position="164"/>
        <end position="185"/>
    </location>
</feature>
<reference evidence="2 3" key="1">
    <citation type="journal article" date="2016" name="Nat. Commun.">
        <title>Thousands of microbial genomes shed light on interconnected biogeochemical processes in an aquifer system.</title>
        <authorList>
            <person name="Anantharaman K."/>
            <person name="Brown C.T."/>
            <person name="Hug L.A."/>
            <person name="Sharon I."/>
            <person name="Castelle C.J."/>
            <person name="Probst A.J."/>
            <person name="Thomas B.C."/>
            <person name="Singh A."/>
            <person name="Wilkins M.J."/>
            <person name="Karaoz U."/>
            <person name="Brodie E.L."/>
            <person name="Williams K.H."/>
            <person name="Hubbard S.S."/>
            <person name="Banfield J.F."/>
        </authorList>
    </citation>
    <scope>NUCLEOTIDE SEQUENCE [LARGE SCALE GENOMIC DNA]</scope>
</reference>
<dbReference type="AlphaFoldDB" id="A0A1F6B155"/>
<name>A0A1F6B155_9BACT</name>
<comment type="caution">
    <text evidence="2">The sequence shown here is derived from an EMBL/GenBank/DDBJ whole genome shotgun (WGS) entry which is preliminary data.</text>
</comment>
<keyword evidence="1" id="KW-0472">Membrane</keyword>
<evidence type="ECO:0000313" key="3">
    <source>
        <dbReference type="Proteomes" id="UP000176409"/>
    </source>
</evidence>
<sequence length="203" mass="22534">MIQTLEPREQPNVAQKFPHVILFVLFLNLFFYRALGSFAFSLWILGVFVFLVSIFFENNNTSPQRKTIALSFGTLIALATLILVRSQWVVAIVLGGSSLAITALYVYMAARRVPSVRSLSEFLWAPLSLAITYLRSTMRTIGYLHGAGSVQSTKAPNSWIDRLASYRPLGMGIIIGIPIGPYSWFSFSGLTRYSPTPSRTSSA</sequence>
<evidence type="ECO:0000313" key="2">
    <source>
        <dbReference type="EMBL" id="OGG30649.1"/>
    </source>
</evidence>
<dbReference type="EMBL" id="MFJZ01000010">
    <property type="protein sequence ID" value="OGG30649.1"/>
    <property type="molecule type" value="Genomic_DNA"/>
</dbReference>
<protein>
    <submittedName>
        <fullName evidence="2">Uncharacterized protein</fullName>
    </submittedName>
</protein>
<accession>A0A1F6B155</accession>
<keyword evidence="1" id="KW-0812">Transmembrane</keyword>
<gene>
    <name evidence="2" type="ORF">A2973_00075</name>
</gene>
<feature type="transmembrane region" description="Helical" evidence="1">
    <location>
        <begin position="12"/>
        <end position="32"/>
    </location>
</feature>